<feature type="compositionally biased region" description="Pro residues" evidence="1">
    <location>
        <begin position="638"/>
        <end position="676"/>
    </location>
</feature>
<dbReference type="Pfam" id="PF05548">
    <property type="entry name" value="Peptidase_M11"/>
    <property type="match status" value="1"/>
</dbReference>
<reference evidence="4" key="1">
    <citation type="journal article" date="2021" name="Proc. Natl. Acad. Sci. U.S.A.">
        <title>Three genomes in the algal genus Volvox reveal the fate of a haploid sex-determining region after a transition to homothallism.</title>
        <authorList>
            <person name="Yamamoto K."/>
            <person name="Hamaji T."/>
            <person name="Kawai-Toyooka H."/>
            <person name="Matsuzaki R."/>
            <person name="Takahashi F."/>
            <person name="Nishimura Y."/>
            <person name="Kawachi M."/>
            <person name="Noguchi H."/>
            <person name="Minakuchi Y."/>
            <person name="Umen J.G."/>
            <person name="Toyoda A."/>
            <person name="Nozaki H."/>
        </authorList>
    </citation>
    <scope>NUCLEOTIDE SEQUENCE</scope>
    <source>
        <strain evidence="4">NIES-3780</strain>
    </source>
</reference>
<keyword evidence="5" id="KW-1185">Reference proteome</keyword>
<feature type="region of interest" description="Disordered" evidence="1">
    <location>
        <begin position="60"/>
        <end position="94"/>
    </location>
</feature>
<evidence type="ECO:0000256" key="1">
    <source>
        <dbReference type="SAM" id="MobiDB-lite"/>
    </source>
</evidence>
<accession>A0A8J4BNY3</accession>
<feature type="region of interest" description="Disordered" evidence="1">
    <location>
        <begin position="629"/>
        <end position="686"/>
    </location>
</feature>
<keyword evidence="2" id="KW-0732">Signal</keyword>
<evidence type="ECO:0000313" key="4">
    <source>
        <dbReference type="EMBL" id="GIL65769.1"/>
    </source>
</evidence>
<name>A0A8J4BNY3_9CHLO</name>
<evidence type="ECO:0000313" key="5">
    <source>
        <dbReference type="Proteomes" id="UP000747399"/>
    </source>
</evidence>
<protein>
    <recommendedName>
        <fullName evidence="3">Peptidase M11 gametolysin domain-containing protein</fullName>
    </recommendedName>
</protein>
<evidence type="ECO:0000256" key="2">
    <source>
        <dbReference type="SAM" id="SignalP"/>
    </source>
</evidence>
<gene>
    <name evidence="4" type="ORF">Vafri_19462</name>
</gene>
<dbReference type="InterPro" id="IPR008752">
    <property type="entry name" value="Peptidase_M11"/>
</dbReference>
<proteinExistence type="predicted"/>
<feature type="chain" id="PRO_5035174210" description="Peptidase M11 gametolysin domain-containing protein" evidence="2">
    <location>
        <begin position="31"/>
        <end position="686"/>
    </location>
</feature>
<organism evidence="4 5">
    <name type="scientific">Volvox africanus</name>
    <dbReference type="NCBI Taxonomy" id="51714"/>
    <lineage>
        <taxon>Eukaryota</taxon>
        <taxon>Viridiplantae</taxon>
        <taxon>Chlorophyta</taxon>
        <taxon>core chlorophytes</taxon>
        <taxon>Chlorophyceae</taxon>
        <taxon>CS clade</taxon>
        <taxon>Chlamydomonadales</taxon>
        <taxon>Volvocaceae</taxon>
        <taxon>Volvox</taxon>
    </lineage>
</organism>
<dbReference type="AlphaFoldDB" id="A0A8J4BNY3"/>
<sequence>MATAASRNVLTALVLALLTVGAFIAPLCQAAAADDDGPGDGDGEAAAAAAAEPLITAAELRKTKAYPPPRRQRTRGVKTRPPPPKSLSSGTASNGGSLEGRLFAVVSDLLKDPLYFLDLSDGSGRVPVLMKDADARRYLGFKIRIQPATVATPPTAAAAAISGSYPYPNKTSSDDEEGFGALPNSSFAGPKSSRRRSLQPGDDYNPYVDTSEDDISPQQLLMGSKNPITVEDVELIGSDDRNGQQKWTDGGTILKSVVYLISTCEHSASANPVKLRNLFFNGRDTGPDALTMQNIWKYCSQGMVTMNSNTLAIYEVKVPCTGSLKVGNNTIDYKFIGRAYETCAVETLGIMVKVADDYVRNTLRVSLTDDQQRILVLPNAISNNCGYAGAAAMAITPGEVYITGAAAENLNIYVHEMSHSYFNLQHSMAINMKTKEIDEYGDDSCLMGRGTYCFNAPQLWKLNWVSPLPGGDLNGTTLTIGRPRTFVLPSQNKNLRSYLRIDPTWVLPEDEDFSPSGGLSSVPAFFISHRSADSPFENVFPAASIMVYTFRGTKQFYSIAYPNREAVIPSKWNYRAPMPYGLVVRVASIIAGGNATVVICRASGDMEYTDAESCSDGLDNDCDGRVDYEDSDCFGAPKAPPLPPAPRPPPPRPPPSPRPPKPVTAPRSPPRPPLPRTPAKQASSRP</sequence>
<feature type="region of interest" description="Disordered" evidence="1">
    <location>
        <begin position="163"/>
        <end position="213"/>
    </location>
</feature>
<feature type="domain" description="Peptidase M11 gametolysin" evidence="3">
    <location>
        <begin position="254"/>
        <end position="506"/>
    </location>
</feature>
<comment type="caution">
    <text evidence="4">The sequence shown here is derived from an EMBL/GenBank/DDBJ whole genome shotgun (WGS) entry which is preliminary data.</text>
</comment>
<evidence type="ECO:0000259" key="3">
    <source>
        <dbReference type="Pfam" id="PF05548"/>
    </source>
</evidence>
<feature type="signal peptide" evidence="2">
    <location>
        <begin position="1"/>
        <end position="30"/>
    </location>
</feature>
<dbReference type="EMBL" id="BNCO01000078">
    <property type="protein sequence ID" value="GIL65769.1"/>
    <property type="molecule type" value="Genomic_DNA"/>
</dbReference>
<dbReference type="Proteomes" id="UP000747399">
    <property type="component" value="Unassembled WGS sequence"/>
</dbReference>